<dbReference type="Proteomes" id="UP000555193">
    <property type="component" value="Unassembled WGS sequence"/>
</dbReference>
<dbReference type="PROSITE" id="PS51257">
    <property type="entry name" value="PROKAR_LIPOPROTEIN"/>
    <property type="match status" value="1"/>
</dbReference>
<evidence type="ECO:0000256" key="2">
    <source>
        <dbReference type="ARBA" id="ARBA00006011"/>
    </source>
</evidence>
<protein>
    <recommendedName>
        <fullName evidence="5">Major fimbrial subunit protein N-terminal domain-containing protein</fullName>
    </recommendedName>
</protein>
<dbReference type="GO" id="GO:0009289">
    <property type="term" value="C:pilus"/>
    <property type="evidence" value="ECO:0007669"/>
    <property type="project" value="UniProtKB-SubCell"/>
</dbReference>
<reference evidence="6 7" key="1">
    <citation type="submission" date="2020-04" db="EMBL/GenBank/DDBJ databases">
        <title>A novel gut-associated lysogenic phage, Bacteroides phage BV01, alters the host transcriptome and bile acid metabolism in Bacteroides vulgatus.</title>
        <authorList>
            <person name="Campbell D.E."/>
            <person name="Ly L."/>
            <person name="Ridlon J.M."/>
            <person name="Hsiao A."/>
            <person name="Degnan P.H."/>
        </authorList>
    </citation>
    <scope>NUCLEOTIDE SEQUENCE [LARGE SCALE GENOMIC DNA]</scope>
    <source>
        <strain evidence="6 7">VPI-4506</strain>
    </source>
</reference>
<sequence length="433" mass="48679">MMKRKKLFRYYLRYVQFIGWTALLFACSDDSPEQKPDGTMETVRITIQTRANGENILELEENEYKIQTLRMYVFSDDEKLLGYHYVDNTTGDQQTVTFTMKLPTGTHTFYTIANENAAGGLKINNTGDTAYNLPGSTDATEVDLETLTVTPDDLESLTFSTLPAATYLSGGETNSKDETGKKYTSPLLPMVSKYTQQVTPNGSVSISLTRSVAKMKFYFTTTGVGDCYMGRGLYLYNEPKYGYLFPCNTYSELIGRKEAESAPSDWDTDPDYQDSHLHQLNGRVILNSGWPDEPESYGDTEHTEQMEGLDINLIEADINDPTNPQYEHLPQKSFYLFANPNISTGQLREDVVVSATKPVGDGYYLKILVHQHGADQTGVELHKGERFYLPLPAVKANDCLSIYSVVTLDGHITLTPHWMIQEWQEGGGSIEFN</sequence>
<feature type="domain" description="Major fimbrial subunit protein N-terminal" evidence="5">
    <location>
        <begin position="44"/>
        <end position="165"/>
    </location>
</feature>
<comment type="subcellular location">
    <subcellularLocation>
        <location evidence="1">Fimbrium</location>
    </subcellularLocation>
</comment>
<evidence type="ECO:0000256" key="4">
    <source>
        <dbReference type="ARBA" id="ARBA00023263"/>
    </source>
</evidence>
<name>A0ABD6L2G5_PHOVU</name>
<evidence type="ECO:0000259" key="5">
    <source>
        <dbReference type="Pfam" id="PF06321"/>
    </source>
</evidence>
<dbReference type="Pfam" id="PF06321">
    <property type="entry name" value="P_gingi_FimA"/>
    <property type="match status" value="1"/>
</dbReference>
<proteinExistence type="inferred from homology"/>
<dbReference type="Gene3D" id="2.60.40.2580">
    <property type="match status" value="1"/>
</dbReference>
<dbReference type="EMBL" id="JABDSH010000050">
    <property type="protein sequence ID" value="NMW35213.1"/>
    <property type="molecule type" value="Genomic_DNA"/>
</dbReference>
<dbReference type="InterPro" id="IPR029141">
    <property type="entry name" value="FimA_N"/>
</dbReference>
<comment type="similarity">
    <text evidence="2">Belongs to the bacteroidetes fimbrillin superfamily. FimA/Mfa1 family.</text>
</comment>
<gene>
    <name evidence="6" type="ORF">HKQ54_03390</name>
</gene>
<organism evidence="6 7">
    <name type="scientific">Phocaeicola vulgatus</name>
    <name type="common">Bacteroides vulgatus</name>
    <dbReference type="NCBI Taxonomy" id="821"/>
    <lineage>
        <taxon>Bacteria</taxon>
        <taxon>Pseudomonadati</taxon>
        <taxon>Bacteroidota</taxon>
        <taxon>Bacteroidia</taxon>
        <taxon>Bacteroidales</taxon>
        <taxon>Bacteroidaceae</taxon>
        <taxon>Phocaeicola</taxon>
    </lineage>
</organism>
<comment type="caution">
    <text evidence="6">The sequence shown here is derived from an EMBL/GenBank/DDBJ whole genome shotgun (WGS) entry which is preliminary data.</text>
</comment>
<keyword evidence="3" id="KW-0732">Signal</keyword>
<dbReference type="AlphaFoldDB" id="A0ABD6L2G5"/>
<evidence type="ECO:0000313" key="6">
    <source>
        <dbReference type="EMBL" id="NMW35213.1"/>
    </source>
</evidence>
<keyword evidence="4" id="KW-0281">Fimbrium</keyword>
<evidence type="ECO:0000256" key="1">
    <source>
        <dbReference type="ARBA" id="ARBA00004561"/>
    </source>
</evidence>
<evidence type="ECO:0000256" key="3">
    <source>
        <dbReference type="ARBA" id="ARBA00022729"/>
    </source>
</evidence>
<dbReference type="RefSeq" id="WP_172772933.1">
    <property type="nucleotide sequence ID" value="NZ_JABDSH010000050.1"/>
</dbReference>
<evidence type="ECO:0000313" key="7">
    <source>
        <dbReference type="Proteomes" id="UP000555193"/>
    </source>
</evidence>
<accession>A0ABD6L2G5</accession>